<dbReference type="GO" id="GO:0005829">
    <property type="term" value="C:cytosol"/>
    <property type="evidence" value="ECO:0007669"/>
    <property type="project" value="TreeGrafter"/>
</dbReference>
<proteinExistence type="inferred from homology"/>
<dbReference type="FunFam" id="3.40.50.720:FF:000033">
    <property type="entry name" value="Adenylyltransferase and sulfurtransferase MOCS3"/>
    <property type="match status" value="1"/>
</dbReference>
<evidence type="ECO:0000256" key="6">
    <source>
        <dbReference type="ARBA" id="ARBA00055169"/>
    </source>
</evidence>
<keyword evidence="15" id="KW-1185">Reference proteome</keyword>
<accession>A0A4S2H9J8</accession>
<evidence type="ECO:0000256" key="10">
    <source>
        <dbReference type="ARBA" id="ARBA00075110"/>
    </source>
</evidence>
<keyword evidence="3" id="KW-0547">Nucleotide-binding</keyword>
<evidence type="ECO:0000313" key="14">
    <source>
        <dbReference type="EMBL" id="TGY92547.1"/>
    </source>
</evidence>
<comment type="caution">
    <text evidence="14">The sequence shown here is derived from an EMBL/GenBank/DDBJ whole genome shotgun (WGS) entry which is preliminary data.</text>
</comment>
<dbReference type="EMBL" id="SRXV01000003">
    <property type="protein sequence ID" value="TGY92547.1"/>
    <property type="molecule type" value="Genomic_DNA"/>
</dbReference>
<dbReference type="GO" id="GO:0008641">
    <property type="term" value="F:ubiquitin-like modifier activating enzyme activity"/>
    <property type="evidence" value="ECO:0007669"/>
    <property type="project" value="InterPro"/>
</dbReference>
<keyword evidence="4" id="KW-0067">ATP-binding</keyword>
<dbReference type="GO" id="GO:0005524">
    <property type="term" value="F:ATP binding"/>
    <property type="evidence" value="ECO:0007669"/>
    <property type="project" value="UniProtKB-KW"/>
</dbReference>
<name>A0A4S2H9J8_9PROT</name>
<evidence type="ECO:0000256" key="3">
    <source>
        <dbReference type="ARBA" id="ARBA00022741"/>
    </source>
</evidence>
<evidence type="ECO:0000256" key="5">
    <source>
        <dbReference type="ARBA" id="ARBA00052218"/>
    </source>
</evidence>
<dbReference type="GO" id="GO:0061605">
    <property type="term" value="F:molybdopterin-synthase adenylyltransferase activity"/>
    <property type="evidence" value="ECO:0007669"/>
    <property type="project" value="UniProtKB-EC"/>
</dbReference>
<dbReference type="InterPro" id="IPR035985">
    <property type="entry name" value="Ubiquitin-activating_enz"/>
</dbReference>
<dbReference type="CDD" id="cd00757">
    <property type="entry name" value="ThiF_MoeB_HesA_family"/>
    <property type="match status" value="1"/>
</dbReference>
<dbReference type="AlphaFoldDB" id="A0A4S2H9J8"/>
<evidence type="ECO:0000256" key="8">
    <source>
        <dbReference type="ARBA" id="ARBA00066884"/>
    </source>
</evidence>
<dbReference type="OrthoDB" id="9804286at2"/>
<organism evidence="14 15">
    <name type="scientific">Marinicauda pacifica</name>
    <dbReference type="NCBI Taxonomy" id="1133559"/>
    <lineage>
        <taxon>Bacteria</taxon>
        <taxon>Pseudomonadati</taxon>
        <taxon>Pseudomonadota</taxon>
        <taxon>Alphaproteobacteria</taxon>
        <taxon>Maricaulales</taxon>
        <taxon>Maricaulaceae</taxon>
        <taxon>Marinicauda</taxon>
    </lineage>
</organism>
<dbReference type="GO" id="GO:0004792">
    <property type="term" value="F:thiosulfate-cyanide sulfurtransferase activity"/>
    <property type="evidence" value="ECO:0007669"/>
    <property type="project" value="TreeGrafter"/>
</dbReference>
<dbReference type="InterPro" id="IPR045886">
    <property type="entry name" value="ThiF/MoeB/HesA"/>
</dbReference>
<dbReference type="Proteomes" id="UP000305451">
    <property type="component" value="Unassembled WGS sequence"/>
</dbReference>
<dbReference type="GO" id="GO:0008146">
    <property type="term" value="F:sulfotransferase activity"/>
    <property type="evidence" value="ECO:0007669"/>
    <property type="project" value="TreeGrafter"/>
</dbReference>
<sequence length="250" mass="25495">MSVDIDRHARHILLREIGGPGQQKLGRASVLIVGAGGLGSPAALYLAAAGIGRLRIVDPDTVSLDNLQRQILFRSGDVGASKAERAAATLAALDPNVTVEPVVGRATSGTLPDLMDGMSLVLDGCDSFETRFAVNGAAVDAGLPLISGAVGRWDGQVGVFAPHLGPDQPCYQCLVPEAPPDAATCAEVGIVGALTGVIGSLMALEAIKLVTGAGTPLLGRLHIQDTLAAEARVVRVARDPACAVCGNRNS</sequence>
<comment type="function">
    <text evidence="6">Catalyzes the adenylation by ATP of the carboxyl group of the C-terminal glycine of sulfur carrier protein MoaD.</text>
</comment>
<comment type="catalytic activity">
    <reaction evidence="5">
        <text>[molybdopterin-synthase sulfur-carrier protein]-C-terminal Gly-Gly + ATP + H(+) = [molybdopterin-synthase sulfur-carrier protein]-C-terminal Gly-Gly-AMP + diphosphate</text>
        <dbReference type="Rhea" id="RHEA:43616"/>
        <dbReference type="Rhea" id="RHEA-COMP:12159"/>
        <dbReference type="Rhea" id="RHEA-COMP:12202"/>
        <dbReference type="ChEBI" id="CHEBI:15378"/>
        <dbReference type="ChEBI" id="CHEBI:30616"/>
        <dbReference type="ChEBI" id="CHEBI:33019"/>
        <dbReference type="ChEBI" id="CHEBI:90618"/>
        <dbReference type="ChEBI" id="CHEBI:90778"/>
        <dbReference type="EC" id="2.7.7.80"/>
    </reaction>
</comment>
<dbReference type="Gene3D" id="3.40.50.720">
    <property type="entry name" value="NAD(P)-binding Rossmann-like Domain"/>
    <property type="match status" value="1"/>
</dbReference>
<evidence type="ECO:0000256" key="7">
    <source>
        <dbReference type="ARBA" id="ARBA00063809"/>
    </source>
</evidence>
<evidence type="ECO:0000256" key="4">
    <source>
        <dbReference type="ARBA" id="ARBA00022840"/>
    </source>
</evidence>
<evidence type="ECO:0000256" key="2">
    <source>
        <dbReference type="ARBA" id="ARBA00022679"/>
    </source>
</evidence>
<evidence type="ECO:0000313" key="15">
    <source>
        <dbReference type="Proteomes" id="UP000305451"/>
    </source>
</evidence>
<dbReference type="NCBIfam" id="NF004281">
    <property type="entry name" value="PRK05690.1"/>
    <property type="match status" value="1"/>
</dbReference>
<evidence type="ECO:0000256" key="9">
    <source>
        <dbReference type="ARBA" id="ARBA00073635"/>
    </source>
</evidence>
<protein>
    <recommendedName>
        <fullName evidence="9">Molybdopterin-synthase adenylyltransferase</fullName>
        <ecNumber evidence="8">2.7.7.80</ecNumber>
    </recommendedName>
    <alternativeName>
        <fullName evidence="12">MoaD protein adenylase</fullName>
    </alternativeName>
    <alternativeName>
        <fullName evidence="10">Molybdopterin-converting factor subunit 1 adenylase</fullName>
    </alternativeName>
    <alternativeName>
        <fullName evidence="11">Sulfur carrier protein MoaD adenylyltransferase</fullName>
    </alternativeName>
</protein>
<dbReference type="EC" id="2.7.7.80" evidence="8"/>
<dbReference type="SUPFAM" id="SSF69572">
    <property type="entry name" value="Activating enzymes of the ubiquitin-like proteins"/>
    <property type="match status" value="1"/>
</dbReference>
<dbReference type="InterPro" id="IPR000594">
    <property type="entry name" value="ThiF_NAD_FAD-bd"/>
</dbReference>
<dbReference type="PANTHER" id="PTHR10953">
    <property type="entry name" value="UBIQUITIN-ACTIVATING ENZYME E1"/>
    <property type="match status" value="1"/>
</dbReference>
<dbReference type="PANTHER" id="PTHR10953:SF102">
    <property type="entry name" value="ADENYLYLTRANSFERASE AND SULFURTRANSFERASE MOCS3"/>
    <property type="match status" value="1"/>
</dbReference>
<keyword evidence="14" id="KW-0548">Nucleotidyltransferase</keyword>
<evidence type="ECO:0000259" key="13">
    <source>
        <dbReference type="Pfam" id="PF00899"/>
    </source>
</evidence>
<gene>
    <name evidence="14" type="primary">moeB</name>
    <name evidence="14" type="ORF">E5162_13010</name>
</gene>
<evidence type="ECO:0000256" key="1">
    <source>
        <dbReference type="ARBA" id="ARBA00009919"/>
    </source>
</evidence>
<evidence type="ECO:0000256" key="12">
    <source>
        <dbReference type="ARBA" id="ARBA00078531"/>
    </source>
</evidence>
<comment type="similarity">
    <text evidence="1">Belongs to the HesA/MoeB/ThiF family.</text>
</comment>
<keyword evidence="2 14" id="KW-0808">Transferase</keyword>
<comment type="subunit">
    <text evidence="7">Homodimer. Forms a stable heterotetrameric complex of 2 MoeB and 2 MoaD during adenylation of MoaD.</text>
</comment>
<dbReference type="Pfam" id="PF00899">
    <property type="entry name" value="ThiF"/>
    <property type="match status" value="1"/>
</dbReference>
<dbReference type="RefSeq" id="WP_135945681.1">
    <property type="nucleotide sequence ID" value="NZ_BMEI01000003.1"/>
</dbReference>
<evidence type="ECO:0000256" key="11">
    <source>
        <dbReference type="ARBA" id="ARBA00075328"/>
    </source>
</evidence>
<feature type="domain" description="THIF-type NAD/FAD binding fold" evidence="13">
    <location>
        <begin position="8"/>
        <end position="243"/>
    </location>
</feature>
<reference evidence="14 15" key="1">
    <citation type="journal article" date="2013" name="Int. J. Syst. Evol. Microbiol.">
        <title>Marinicauda pacifica gen. nov., sp. nov., a prosthecate alphaproteobacterium of the family Hyphomonadaceae isolated from deep seawater.</title>
        <authorList>
            <person name="Zhang X.Y."/>
            <person name="Li G.W."/>
            <person name="Wang C.S."/>
            <person name="Zhang Y.J."/>
            <person name="Xu X.W."/>
            <person name="Li H."/>
            <person name="Liu A."/>
            <person name="Liu C."/>
            <person name="Xie B.B."/>
            <person name="Qin Q.L."/>
            <person name="Xu Z."/>
            <person name="Chen X.L."/>
            <person name="Zhou B.C."/>
            <person name="Zhang Y.Z."/>
        </authorList>
    </citation>
    <scope>NUCLEOTIDE SEQUENCE [LARGE SCALE GENOMIC DNA]</scope>
    <source>
        <strain evidence="14 15">P-1 km-3</strain>
    </source>
</reference>